<evidence type="ECO:0000256" key="3">
    <source>
        <dbReference type="ARBA" id="ARBA00022827"/>
    </source>
</evidence>
<dbReference type="InterPro" id="IPR016164">
    <property type="entry name" value="FAD-linked_Oxase-like_C"/>
</dbReference>
<dbReference type="InterPro" id="IPR004113">
    <property type="entry name" value="FAD-bd_oxidored_4_C"/>
</dbReference>
<comment type="cofactor">
    <cofactor evidence="1">
        <name>FAD</name>
        <dbReference type="ChEBI" id="CHEBI:57692"/>
    </cofactor>
</comment>
<keyword evidence="3" id="KW-0274">FAD</keyword>
<dbReference type="OrthoDB" id="9767256at2"/>
<dbReference type="PANTHER" id="PTHR11748:SF103">
    <property type="entry name" value="GLYCOLATE OXIDASE SUBUNIT GLCE"/>
    <property type="match status" value="1"/>
</dbReference>
<dbReference type="InterPro" id="IPR016166">
    <property type="entry name" value="FAD-bd_PCMH"/>
</dbReference>
<dbReference type="InterPro" id="IPR016169">
    <property type="entry name" value="FAD-bd_PCMH_sub2"/>
</dbReference>
<dbReference type="InterPro" id="IPR036318">
    <property type="entry name" value="FAD-bd_PCMH-like_sf"/>
</dbReference>
<organism evidence="6 7">
    <name type="scientific">Thermoactinomyces daqus</name>
    <dbReference type="NCBI Taxonomy" id="1329516"/>
    <lineage>
        <taxon>Bacteria</taxon>
        <taxon>Bacillati</taxon>
        <taxon>Bacillota</taxon>
        <taxon>Bacilli</taxon>
        <taxon>Bacillales</taxon>
        <taxon>Thermoactinomycetaceae</taxon>
        <taxon>Thermoactinomyces</taxon>
    </lineage>
</organism>
<evidence type="ECO:0000256" key="4">
    <source>
        <dbReference type="ARBA" id="ARBA00023002"/>
    </source>
</evidence>
<dbReference type="InterPro" id="IPR006094">
    <property type="entry name" value="Oxid_FAD_bind_N"/>
</dbReference>
<evidence type="ECO:0000313" key="7">
    <source>
        <dbReference type="Proteomes" id="UP000530514"/>
    </source>
</evidence>
<dbReference type="Gene3D" id="3.30.465.10">
    <property type="match status" value="1"/>
</dbReference>
<dbReference type="GO" id="GO:0016491">
    <property type="term" value="F:oxidoreductase activity"/>
    <property type="evidence" value="ECO:0007669"/>
    <property type="project" value="UniProtKB-KW"/>
</dbReference>
<comment type="caution">
    <text evidence="6">The sequence shown here is derived from an EMBL/GenBank/DDBJ whole genome shotgun (WGS) entry which is preliminary data.</text>
</comment>
<sequence length="447" mass="48714">MNKRDITQTDRNRLIERLGENKVMLPADDAGGDLVVFAESEEDAVEVIRWAGEARAVINPQGLGARASYGHPDRREAAVTLSLARYNQIAEYSAGDLMVTVQAGIPLSRIQSVLREKGQMLPLDPGWPELSTAGGIVAAALTGPKRLKYGTPRDWVTGLKVILADGEIISTGGKVVKNVAGYDMNKLFVGSLGTLGVISECTFKLRPLPPEETVIILENGDLPSLKRFSRRLLDSSLEPSAAELVNDSVLTSLLPGEHDSFGLMIGFEDESKAVAKEQNQVVNWAKEEGITIREILRNEWAAALWRSLGELLPHARDAQSAEKVALKISTLPDQADSVVELVHRLAEEAGIEALVHGGPGTGITLAVLRPDENQWACAKELIEKVRQRIEEGFGYVVMLHAPSFLKEKIPVWGKMPSGLFLMQKIKSSLDPEGRFNPGRWAGGINRA</sequence>
<keyword evidence="4" id="KW-0560">Oxidoreductase</keyword>
<proteinExistence type="predicted"/>
<dbReference type="Pfam" id="PF01565">
    <property type="entry name" value="FAD_binding_4"/>
    <property type="match status" value="1"/>
</dbReference>
<feature type="domain" description="FAD-binding PCMH-type" evidence="5">
    <location>
        <begin position="28"/>
        <end position="208"/>
    </location>
</feature>
<accession>A0A7W1X8Z8</accession>
<keyword evidence="7" id="KW-1185">Reference proteome</keyword>
<dbReference type="Pfam" id="PF02913">
    <property type="entry name" value="FAD-oxidase_C"/>
    <property type="match status" value="1"/>
</dbReference>
<gene>
    <name evidence="6" type="ORF">H1164_05060</name>
</gene>
<dbReference type="Proteomes" id="UP000530514">
    <property type="component" value="Unassembled WGS sequence"/>
</dbReference>
<protein>
    <submittedName>
        <fullName evidence="6">FAD-binding oxidoreductase</fullName>
    </submittedName>
</protein>
<dbReference type="GO" id="GO:0071949">
    <property type="term" value="F:FAD binding"/>
    <property type="evidence" value="ECO:0007669"/>
    <property type="project" value="InterPro"/>
</dbReference>
<dbReference type="AlphaFoldDB" id="A0A7W1X8Z8"/>
<evidence type="ECO:0000256" key="1">
    <source>
        <dbReference type="ARBA" id="ARBA00001974"/>
    </source>
</evidence>
<dbReference type="PROSITE" id="PS51387">
    <property type="entry name" value="FAD_PCMH"/>
    <property type="match status" value="1"/>
</dbReference>
<dbReference type="EMBL" id="JACEIP010000005">
    <property type="protein sequence ID" value="MBA4542271.1"/>
    <property type="molecule type" value="Genomic_DNA"/>
</dbReference>
<dbReference type="SUPFAM" id="SSF55103">
    <property type="entry name" value="FAD-linked oxidases, C-terminal domain"/>
    <property type="match status" value="1"/>
</dbReference>
<dbReference type="PANTHER" id="PTHR11748">
    <property type="entry name" value="D-LACTATE DEHYDROGENASE"/>
    <property type="match status" value="1"/>
</dbReference>
<evidence type="ECO:0000259" key="5">
    <source>
        <dbReference type="PROSITE" id="PS51387"/>
    </source>
</evidence>
<dbReference type="RefSeq" id="WP_152568465.1">
    <property type="nucleotide sequence ID" value="NZ_JACEIP010000005.1"/>
</dbReference>
<dbReference type="SUPFAM" id="SSF56176">
    <property type="entry name" value="FAD-binding/transporter-associated domain-like"/>
    <property type="match status" value="1"/>
</dbReference>
<evidence type="ECO:0000313" key="6">
    <source>
        <dbReference type="EMBL" id="MBA4542271.1"/>
    </source>
</evidence>
<evidence type="ECO:0000256" key="2">
    <source>
        <dbReference type="ARBA" id="ARBA00022630"/>
    </source>
</evidence>
<name>A0A7W1X8Z8_9BACL</name>
<keyword evidence="2" id="KW-0285">Flavoprotein</keyword>
<reference evidence="6 7" key="1">
    <citation type="submission" date="2020-07" db="EMBL/GenBank/DDBJ databases">
        <authorList>
            <person name="Feng H."/>
        </authorList>
    </citation>
    <scope>NUCLEOTIDE SEQUENCE [LARGE SCALE GENOMIC DNA]</scope>
    <source>
        <strain evidence="7">s-11</strain>
    </source>
</reference>